<dbReference type="AlphaFoldDB" id="A0A7Z2T775"/>
<evidence type="ECO:0000256" key="2">
    <source>
        <dbReference type="SAM" id="SignalP"/>
    </source>
</evidence>
<feature type="chain" id="PRO_5030984099" evidence="2">
    <location>
        <begin position="24"/>
        <end position="76"/>
    </location>
</feature>
<evidence type="ECO:0000313" key="3">
    <source>
        <dbReference type="EMBL" id="QIA65639.1"/>
    </source>
</evidence>
<accession>A0A7Z2T775</accession>
<reference evidence="3 4" key="1">
    <citation type="submission" date="2020-01" db="EMBL/GenBank/DDBJ databases">
        <title>Whole genome and functional gene identification of agarase of Vibrio HN897.</title>
        <authorList>
            <person name="Liu Y."/>
            <person name="Zhao Z."/>
        </authorList>
    </citation>
    <scope>NUCLEOTIDE SEQUENCE [LARGE SCALE GENOMIC DNA]</scope>
    <source>
        <strain evidence="3 4">HN897</strain>
    </source>
</reference>
<keyword evidence="4" id="KW-1185">Reference proteome</keyword>
<feature type="signal peptide" evidence="2">
    <location>
        <begin position="1"/>
        <end position="23"/>
    </location>
</feature>
<protein>
    <submittedName>
        <fullName evidence="3">Uncharacterized protein</fullName>
    </submittedName>
</protein>
<organism evidence="3 4">
    <name type="scientific">Vibrio astriarenae</name>
    <dbReference type="NCBI Taxonomy" id="1481923"/>
    <lineage>
        <taxon>Bacteria</taxon>
        <taxon>Pseudomonadati</taxon>
        <taxon>Pseudomonadota</taxon>
        <taxon>Gammaproteobacteria</taxon>
        <taxon>Vibrionales</taxon>
        <taxon>Vibrionaceae</taxon>
        <taxon>Vibrio</taxon>
    </lineage>
</organism>
<dbReference type="RefSeq" id="WP_164650538.1">
    <property type="nucleotide sequence ID" value="NZ_CP047476.1"/>
</dbReference>
<evidence type="ECO:0000256" key="1">
    <source>
        <dbReference type="SAM" id="MobiDB-lite"/>
    </source>
</evidence>
<keyword evidence="2" id="KW-0732">Signal</keyword>
<gene>
    <name evidence="3" type="ORF">GT360_19125</name>
</gene>
<sequence>MKRTISIAAALVLGLFSTGSVLAQNDVIQSDVLMPDTSTQYEWDDPAERRGGGMFWSPEQQDSHTYPPREKNLKRN</sequence>
<name>A0A7Z2T775_9VIBR</name>
<feature type="region of interest" description="Disordered" evidence="1">
    <location>
        <begin position="41"/>
        <end position="76"/>
    </location>
</feature>
<evidence type="ECO:0000313" key="4">
    <source>
        <dbReference type="Proteomes" id="UP000464262"/>
    </source>
</evidence>
<dbReference type="Proteomes" id="UP000464262">
    <property type="component" value="Chromosome 2"/>
</dbReference>
<dbReference type="EMBL" id="CP047476">
    <property type="protein sequence ID" value="QIA65639.1"/>
    <property type="molecule type" value="Genomic_DNA"/>
</dbReference>
<proteinExistence type="predicted"/>
<dbReference type="KEGG" id="vas:GT360_19125"/>
<feature type="compositionally biased region" description="Basic and acidic residues" evidence="1">
    <location>
        <begin position="67"/>
        <end position="76"/>
    </location>
</feature>